<dbReference type="InterPro" id="IPR046532">
    <property type="entry name" value="DUF6597"/>
</dbReference>
<gene>
    <name evidence="5" type="ORF">JR347_03655</name>
</gene>
<dbReference type="Pfam" id="PF20240">
    <property type="entry name" value="DUF6597"/>
    <property type="match status" value="1"/>
</dbReference>
<dbReference type="AlphaFoldDB" id="A0A975A255"/>
<keyword evidence="2" id="KW-0238">DNA-binding</keyword>
<dbReference type="SUPFAM" id="SSF46689">
    <property type="entry name" value="Homeodomain-like"/>
    <property type="match status" value="1"/>
</dbReference>
<dbReference type="GO" id="GO:0003700">
    <property type="term" value="F:DNA-binding transcription factor activity"/>
    <property type="evidence" value="ECO:0007669"/>
    <property type="project" value="InterPro"/>
</dbReference>
<dbReference type="PROSITE" id="PS01124">
    <property type="entry name" value="HTH_ARAC_FAMILY_2"/>
    <property type="match status" value="1"/>
</dbReference>
<evidence type="ECO:0000256" key="2">
    <source>
        <dbReference type="ARBA" id="ARBA00023125"/>
    </source>
</evidence>
<evidence type="ECO:0000313" key="6">
    <source>
        <dbReference type="Proteomes" id="UP000662783"/>
    </source>
</evidence>
<dbReference type="KEGG" id="fuv:JR347_03655"/>
<keyword evidence="1" id="KW-0805">Transcription regulation</keyword>
<reference evidence="5" key="1">
    <citation type="submission" date="2021-02" db="EMBL/GenBank/DDBJ databases">
        <title>Fulvivirga sp. S481 isolated from sea water.</title>
        <authorList>
            <person name="Bae S.S."/>
            <person name="Baek K."/>
        </authorList>
    </citation>
    <scope>NUCLEOTIDE SEQUENCE</scope>
    <source>
        <strain evidence="5">S481</strain>
    </source>
</reference>
<dbReference type="GO" id="GO:0043565">
    <property type="term" value="F:sequence-specific DNA binding"/>
    <property type="evidence" value="ECO:0007669"/>
    <property type="project" value="InterPro"/>
</dbReference>
<dbReference type="InterPro" id="IPR009057">
    <property type="entry name" value="Homeodomain-like_sf"/>
</dbReference>
<accession>A0A975A255</accession>
<evidence type="ECO:0000256" key="3">
    <source>
        <dbReference type="ARBA" id="ARBA00023163"/>
    </source>
</evidence>
<dbReference type="InterPro" id="IPR050204">
    <property type="entry name" value="AraC_XylS_family_regulators"/>
</dbReference>
<dbReference type="RefSeq" id="WP_205722695.1">
    <property type="nucleotide sequence ID" value="NZ_CP070608.1"/>
</dbReference>
<name>A0A975A255_9BACT</name>
<proteinExistence type="predicted"/>
<dbReference type="InterPro" id="IPR018060">
    <property type="entry name" value="HTH_AraC"/>
</dbReference>
<evidence type="ECO:0000259" key="4">
    <source>
        <dbReference type="PROSITE" id="PS01124"/>
    </source>
</evidence>
<dbReference type="Gene3D" id="1.10.10.60">
    <property type="entry name" value="Homeodomain-like"/>
    <property type="match status" value="1"/>
</dbReference>
<dbReference type="SMART" id="SM00342">
    <property type="entry name" value="HTH_ARAC"/>
    <property type="match status" value="1"/>
</dbReference>
<sequence length="267" mass="31262">MIFKEYTPHSSLKKYVANFWVVIGDGQDSFEQKVVPDGYPELIFHFGDNYEIKLFEKWELQDKWLFSGQISNHFYLRNQGVINMLGIKLQPWTPKLLFGLNMSDFTDRVVPASEVNSIQLNALKDVIQALSTSHFDHKKLEQFFMQLTTNFKEDGLFINSVQKIIDSRGQIKIEELIEQSAMSRRSLERKFIDVIGLPPKYFARIIRFNNIFKLMQEGDSSWCQVAVNSGYYDQAHFIKEFRKFTGEKPSSYGFDDNTLANFFLKRN</sequence>
<dbReference type="Pfam" id="PF12833">
    <property type="entry name" value="HTH_18"/>
    <property type="match status" value="1"/>
</dbReference>
<feature type="domain" description="HTH araC/xylS-type" evidence="4">
    <location>
        <begin position="155"/>
        <end position="255"/>
    </location>
</feature>
<dbReference type="Proteomes" id="UP000662783">
    <property type="component" value="Chromosome"/>
</dbReference>
<protein>
    <submittedName>
        <fullName evidence="5">Helix-turn-helix domain-containing protein</fullName>
    </submittedName>
</protein>
<evidence type="ECO:0000256" key="1">
    <source>
        <dbReference type="ARBA" id="ARBA00023015"/>
    </source>
</evidence>
<keyword evidence="3" id="KW-0804">Transcription</keyword>
<evidence type="ECO:0000313" key="5">
    <source>
        <dbReference type="EMBL" id="QSE98187.1"/>
    </source>
</evidence>
<dbReference type="PANTHER" id="PTHR46796">
    <property type="entry name" value="HTH-TYPE TRANSCRIPTIONAL ACTIVATOR RHAS-RELATED"/>
    <property type="match status" value="1"/>
</dbReference>
<organism evidence="5 6">
    <name type="scientific">Fulvivirga lutea</name>
    <dbReference type="NCBI Taxonomy" id="2810512"/>
    <lineage>
        <taxon>Bacteria</taxon>
        <taxon>Pseudomonadati</taxon>
        <taxon>Bacteroidota</taxon>
        <taxon>Cytophagia</taxon>
        <taxon>Cytophagales</taxon>
        <taxon>Fulvivirgaceae</taxon>
        <taxon>Fulvivirga</taxon>
    </lineage>
</organism>
<keyword evidence="6" id="KW-1185">Reference proteome</keyword>
<dbReference type="EMBL" id="CP070608">
    <property type="protein sequence ID" value="QSE98187.1"/>
    <property type="molecule type" value="Genomic_DNA"/>
</dbReference>